<reference evidence="6 7" key="1">
    <citation type="submission" date="2024-04" db="EMBL/GenBank/DDBJ databases">
        <title>WGS of bacteria from Torrens River.</title>
        <authorList>
            <person name="Wyrsch E.R."/>
            <person name="Drigo B."/>
        </authorList>
    </citation>
    <scope>NUCLEOTIDE SEQUENCE [LARGE SCALE GENOMIC DNA]</scope>
    <source>
        <strain evidence="6 7">TWI391</strain>
    </source>
</reference>
<dbReference type="InterPro" id="IPR041700">
    <property type="entry name" value="OMP_b-brl_3"/>
</dbReference>
<gene>
    <name evidence="6" type="ORF">ABE541_12730</name>
</gene>
<evidence type="ECO:0000259" key="5">
    <source>
        <dbReference type="Pfam" id="PF14905"/>
    </source>
</evidence>
<proteinExistence type="predicted"/>
<organism evidence="6 7">
    <name type="scientific">Sphingobacterium kitahiroshimense</name>
    <dbReference type="NCBI Taxonomy" id="470446"/>
    <lineage>
        <taxon>Bacteria</taxon>
        <taxon>Pseudomonadati</taxon>
        <taxon>Bacteroidota</taxon>
        <taxon>Sphingobacteriia</taxon>
        <taxon>Sphingobacteriales</taxon>
        <taxon>Sphingobacteriaceae</taxon>
        <taxon>Sphingobacterium</taxon>
    </lineage>
</organism>
<dbReference type="InterPro" id="IPR036942">
    <property type="entry name" value="Beta-barrel_TonB_sf"/>
</dbReference>
<feature type="domain" description="Outer membrane protein beta-barrel" evidence="5">
    <location>
        <begin position="450"/>
        <end position="909"/>
    </location>
</feature>
<dbReference type="Gene3D" id="2.40.170.20">
    <property type="entry name" value="TonB-dependent receptor, beta-barrel domain"/>
    <property type="match status" value="1"/>
</dbReference>
<evidence type="ECO:0000256" key="1">
    <source>
        <dbReference type="ARBA" id="ARBA00004442"/>
    </source>
</evidence>
<dbReference type="EMBL" id="JBDJNQ010000005">
    <property type="protein sequence ID" value="MEN5378126.1"/>
    <property type="molecule type" value="Genomic_DNA"/>
</dbReference>
<dbReference type="InterPro" id="IPR008969">
    <property type="entry name" value="CarboxyPept-like_regulatory"/>
</dbReference>
<evidence type="ECO:0000256" key="2">
    <source>
        <dbReference type="ARBA" id="ARBA00023136"/>
    </source>
</evidence>
<evidence type="ECO:0000313" key="7">
    <source>
        <dbReference type="Proteomes" id="UP001409291"/>
    </source>
</evidence>
<dbReference type="Proteomes" id="UP001409291">
    <property type="component" value="Unassembled WGS sequence"/>
</dbReference>
<dbReference type="RefSeq" id="WP_346581420.1">
    <property type="nucleotide sequence ID" value="NZ_JBDJLH010000008.1"/>
</dbReference>
<keyword evidence="7" id="KW-1185">Reference proteome</keyword>
<protein>
    <submittedName>
        <fullName evidence="6">Outer membrane beta-barrel protein</fullName>
    </submittedName>
</protein>
<feature type="chain" id="PRO_5046082110" evidence="4">
    <location>
        <begin position="23"/>
        <end position="917"/>
    </location>
</feature>
<evidence type="ECO:0000256" key="4">
    <source>
        <dbReference type="SAM" id="SignalP"/>
    </source>
</evidence>
<dbReference type="SUPFAM" id="SSF56935">
    <property type="entry name" value="Porins"/>
    <property type="match status" value="1"/>
</dbReference>
<comment type="caution">
    <text evidence="6">The sequence shown here is derived from an EMBL/GenBank/DDBJ whole genome shotgun (WGS) entry which is preliminary data.</text>
</comment>
<feature type="signal peptide" evidence="4">
    <location>
        <begin position="1"/>
        <end position="22"/>
    </location>
</feature>
<keyword evidence="2" id="KW-0472">Membrane</keyword>
<evidence type="ECO:0000256" key="3">
    <source>
        <dbReference type="ARBA" id="ARBA00023237"/>
    </source>
</evidence>
<name>A0ABV0BTL4_9SPHI</name>
<evidence type="ECO:0000313" key="6">
    <source>
        <dbReference type="EMBL" id="MEN5378126.1"/>
    </source>
</evidence>
<dbReference type="Pfam" id="PF14905">
    <property type="entry name" value="OMP_b-brl_3"/>
    <property type="match status" value="1"/>
</dbReference>
<accession>A0ABV0BTL4</accession>
<comment type="subcellular location">
    <subcellularLocation>
        <location evidence="1">Cell outer membrane</location>
    </subcellularLocation>
</comment>
<keyword evidence="3" id="KW-0998">Cell outer membrane</keyword>
<keyword evidence="4" id="KW-0732">Signal</keyword>
<sequence length="917" mass="103454">MKRKTIFHLLLLLPMLVSFCFAQSKIQGKISDAKDQQKLSNATVMLLSAKDSILLDFTRSDENGNFSLSTPVQSEAVLIVSYPKYGDYYTEILPNQDYSALKVGLTNTAQLLQEVIVTGRIPITIKGDTTEYDAGSFKVEKNAKVEDLLKVLPGITVDASGKITAQGKTVKKVLVDGEEFFGDDPKLVTRNIRSDMVDKVQVYEKQSEQAERTGVDDGNKEQTINVKLKEGSKNGIFGKAVAGVGTDDYYNGQLMLNKFKGSQKISAYGLFGNNGGTSLSWEDAQKYGSDSGVSYNDDGMYFSSGGDDFSGSGSIGVPKVMNTGVNFFDKWKTDKHKLNLSYKYGKIESDGNERTNKQNNLENDIQFTDKVRNAKSDLTKQRMNLKYDLKFDSLTTLTIQGNASKSKNWTDDRSLSNTINKDGILLNSDSTNNSRNSNAQSFGLNAFLTKKFKKAGRSVSLNMNINRDENDGDGYLFANIQFYKDNVASKDTTDQYKKNDGNNTTKGATITYTEPLTKKLNLSLNYGLNKNDNNSSQFSYNRDQAGNYNVLDDRFSNDYSYDRFSNNYKVALTYKDEKLRANFTNSINDDQLKQSNNRSKEQVQRSFLTYNPNLNISYNITKGKGIYFSYSGRNQLPSLNQIQPILDNTDQLNLVIGNENLKPSFSNSFNVNYNSFKILSGSYTYLGANYSNQNDAFVQNITTDEESGKSIYRWENLTDKTNQSINVYGGFHFKLNKELGIENSPRIAVYGSKNYNMINGALNKVDVLNYSFTYAIFRNMKKGFDFDINLTPGFKTMNSSLQPDVNSNGFTFGSNGGATYFFPKKFKVYVNYDYTYEASTKAFATKFDQLLIHPGVSKKFLKNESLELDFTVNDILNQNKGFARSQNNSVFTQRRYDTIQRYYMLKLSWDFTKMFMN</sequence>
<dbReference type="SUPFAM" id="SSF49464">
    <property type="entry name" value="Carboxypeptidase regulatory domain-like"/>
    <property type="match status" value="1"/>
</dbReference>